<protein>
    <submittedName>
        <fullName evidence="3">Uncharacterized protein</fullName>
    </submittedName>
</protein>
<dbReference type="AlphaFoldDB" id="K0R164"/>
<organism evidence="3 4">
    <name type="scientific">Thalassiosira oceanica</name>
    <name type="common">Marine diatom</name>
    <dbReference type="NCBI Taxonomy" id="159749"/>
    <lineage>
        <taxon>Eukaryota</taxon>
        <taxon>Sar</taxon>
        <taxon>Stramenopiles</taxon>
        <taxon>Ochrophyta</taxon>
        <taxon>Bacillariophyta</taxon>
        <taxon>Coscinodiscophyceae</taxon>
        <taxon>Thalassiosirophycidae</taxon>
        <taxon>Thalassiosirales</taxon>
        <taxon>Thalassiosiraceae</taxon>
        <taxon>Thalassiosira</taxon>
    </lineage>
</organism>
<reference evidence="3 4" key="1">
    <citation type="journal article" date="2012" name="Genome Biol.">
        <title>Genome and low-iron response of an oceanic diatom adapted to chronic iron limitation.</title>
        <authorList>
            <person name="Lommer M."/>
            <person name="Specht M."/>
            <person name="Roy A.S."/>
            <person name="Kraemer L."/>
            <person name="Andreson R."/>
            <person name="Gutowska M.A."/>
            <person name="Wolf J."/>
            <person name="Bergner S.V."/>
            <person name="Schilhabel M.B."/>
            <person name="Klostermeier U.C."/>
            <person name="Beiko R.G."/>
            <person name="Rosenstiel P."/>
            <person name="Hippler M."/>
            <person name="Laroche J."/>
        </authorList>
    </citation>
    <scope>NUCLEOTIDE SEQUENCE [LARGE SCALE GENOMIC DNA]</scope>
    <source>
        <strain evidence="3 4">CCMP1005</strain>
    </source>
</reference>
<feature type="region of interest" description="Disordered" evidence="1">
    <location>
        <begin position="146"/>
        <end position="169"/>
    </location>
</feature>
<feature type="region of interest" description="Disordered" evidence="1">
    <location>
        <begin position="318"/>
        <end position="339"/>
    </location>
</feature>
<feature type="region of interest" description="Disordered" evidence="1">
    <location>
        <begin position="245"/>
        <end position="292"/>
    </location>
</feature>
<feature type="compositionally biased region" description="Low complexity" evidence="1">
    <location>
        <begin position="266"/>
        <end position="287"/>
    </location>
</feature>
<feature type="region of interest" description="Disordered" evidence="1">
    <location>
        <begin position="1"/>
        <end position="20"/>
    </location>
</feature>
<feature type="compositionally biased region" description="Low complexity" evidence="1">
    <location>
        <begin position="147"/>
        <end position="162"/>
    </location>
</feature>
<evidence type="ECO:0000256" key="2">
    <source>
        <dbReference type="SAM" id="Phobius"/>
    </source>
</evidence>
<evidence type="ECO:0000313" key="3">
    <source>
        <dbReference type="EMBL" id="EJK44594.1"/>
    </source>
</evidence>
<feature type="compositionally biased region" description="Low complexity" evidence="1">
    <location>
        <begin position="411"/>
        <end position="448"/>
    </location>
</feature>
<gene>
    <name evidence="3" type="ORF">THAOC_36855</name>
</gene>
<evidence type="ECO:0000313" key="4">
    <source>
        <dbReference type="Proteomes" id="UP000266841"/>
    </source>
</evidence>
<evidence type="ECO:0000256" key="1">
    <source>
        <dbReference type="SAM" id="MobiDB-lite"/>
    </source>
</evidence>
<feature type="compositionally biased region" description="Polar residues" evidence="1">
    <location>
        <begin position="449"/>
        <end position="460"/>
    </location>
</feature>
<keyword evidence="2" id="KW-0472">Membrane</keyword>
<keyword evidence="2" id="KW-1133">Transmembrane helix</keyword>
<feature type="compositionally biased region" description="Basic and acidic residues" evidence="1">
    <location>
        <begin position="26"/>
        <end position="56"/>
    </location>
</feature>
<dbReference type="Proteomes" id="UP000266841">
    <property type="component" value="Unassembled WGS sequence"/>
</dbReference>
<feature type="non-terminal residue" evidence="3">
    <location>
        <position position="1"/>
    </location>
</feature>
<name>K0R164_THAOC</name>
<feature type="region of interest" description="Disordered" evidence="1">
    <location>
        <begin position="26"/>
        <end position="65"/>
    </location>
</feature>
<accession>K0R164</accession>
<feature type="region of interest" description="Disordered" evidence="1">
    <location>
        <begin position="411"/>
        <end position="460"/>
    </location>
</feature>
<sequence length="495" mass="52606">GLQLHDGPPGPPRFPQELDDSLAKKVEKERAAFPALEDRLRHEDIGSGKRAAHETRGSSNAGDSTAAPMVQREVIQGGETVSTIHSMNEDDPPIPVLQVVDQEKSEGNQARRVANEFGRSSDHPRYNVPTVHTTMGASVASAAEVDPSVVGSNTSTNTTSPGAAGRAATNSGATTAIVGTRTIVLPQAMMIKPGDDDDPEPVTAEPVTPAVLPFYRRKGFVYVMVAMALLAVGITAAVLIPSNVKGSTDREETLTVTNNPAVSNISTDNRTNSPTNNPTASNKPTTSRASPLCGGSLMMIQIQYDSYSEETSYKLEKMASDDGQETELASHSGSAGDKNHEESICLGDGLYSFSFYDSYGDGFNGEYSLTLVPGETIIKQDNSESLYGEQVLFRLPFDRATVDVRWMSLSPSSSPTLTLSPSSSSQPSSSASPSNNPTASNVPTTTPSLLPTENPTLQPTNYVSATFDALPRRLRSHPVLCPSQVLLRLPRAAVS</sequence>
<dbReference type="EMBL" id="AGNL01049479">
    <property type="protein sequence ID" value="EJK44594.1"/>
    <property type="molecule type" value="Genomic_DNA"/>
</dbReference>
<keyword evidence="2" id="KW-0812">Transmembrane</keyword>
<keyword evidence="4" id="KW-1185">Reference proteome</keyword>
<comment type="caution">
    <text evidence="3">The sequence shown here is derived from an EMBL/GenBank/DDBJ whole genome shotgun (WGS) entry which is preliminary data.</text>
</comment>
<feature type="compositionally biased region" description="Polar residues" evidence="1">
    <location>
        <begin position="254"/>
        <end position="265"/>
    </location>
</feature>
<proteinExistence type="predicted"/>
<feature type="transmembrane region" description="Helical" evidence="2">
    <location>
        <begin position="220"/>
        <end position="240"/>
    </location>
</feature>